<keyword evidence="2" id="KW-1185">Reference proteome</keyword>
<name>E4X7L7_OIKDI</name>
<gene>
    <name evidence="1" type="ORF">GSOID_T00003553001</name>
</gene>
<sequence length="79" mass="9084">MRRSMDSPFKDRKAQLSIIREYKLSYDKMKREFPEDEEVIETKEESLNPVSCLRTTCGGSGLGKYDNHIAKQPGSVDRS</sequence>
<evidence type="ECO:0000313" key="2">
    <source>
        <dbReference type="Proteomes" id="UP000001307"/>
    </source>
</evidence>
<accession>E4X7L7</accession>
<dbReference type="InParanoid" id="E4X7L7"/>
<proteinExistence type="predicted"/>
<reference evidence="1 2" key="1">
    <citation type="journal article" date="2010" name="Science">
        <title>Plasticity of animal genome architecture unmasked by rapid evolution of a pelagic tunicate.</title>
        <authorList>
            <person name="Denoeud F."/>
            <person name="Henriet S."/>
            <person name="Mungpakdee S."/>
            <person name="Aury J.M."/>
            <person name="Da Silva C."/>
            <person name="Brinkmann H."/>
            <person name="Mikhaleva J."/>
            <person name="Olsen L.C."/>
            <person name="Jubin C."/>
            <person name="Canestro C."/>
            <person name="Bouquet J.M."/>
            <person name="Danks G."/>
            <person name="Poulain J."/>
            <person name="Campsteijn C."/>
            <person name="Adamski M."/>
            <person name="Cross I."/>
            <person name="Yadetie F."/>
            <person name="Muffato M."/>
            <person name="Louis A."/>
            <person name="Butcher S."/>
            <person name="Tsagkogeorga G."/>
            <person name="Konrad A."/>
            <person name="Singh S."/>
            <person name="Jensen M.F."/>
            <person name="Cong E.H."/>
            <person name="Eikeseth-Otteraa H."/>
            <person name="Noel B."/>
            <person name="Anthouard V."/>
            <person name="Porcel B.M."/>
            <person name="Kachouri-Lafond R."/>
            <person name="Nishino A."/>
            <person name="Ugolini M."/>
            <person name="Chourrout P."/>
            <person name="Nishida H."/>
            <person name="Aasland R."/>
            <person name="Huzurbazar S."/>
            <person name="Westhof E."/>
            <person name="Delsuc F."/>
            <person name="Lehrach H."/>
            <person name="Reinhardt R."/>
            <person name="Weissenbach J."/>
            <person name="Roy S.W."/>
            <person name="Artiguenave F."/>
            <person name="Postlethwait J.H."/>
            <person name="Manak J.R."/>
            <person name="Thompson E.M."/>
            <person name="Jaillon O."/>
            <person name="Du Pasquier L."/>
            <person name="Boudinot P."/>
            <person name="Liberles D.A."/>
            <person name="Volff J.N."/>
            <person name="Philippe H."/>
            <person name="Lenhard B."/>
            <person name="Roest Crollius H."/>
            <person name="Wincker P."/>
            <person name="Chourrout D."/>
        </authorList>
    </citation>
    <scope>NUCLEOTIDE SEQUENCE [LARGE SCALE GENOMIC DNA]</scope>
</reference>
<dbReference type="AlphaFoldDB" id="E4X7L7"/>
<evidence type="ECO:0000313" key="1">
    <source>
        <dbReference type="EMBL" id="CBY18689.1"/>
    </source>
</evidence>
<dbReference type="Proteomes" id="UP000001307">
    <property type="component" value="Unassembled WGS sequence"/>
</dbReference>
<dbReference type="EMBL" id="FN653028">
    <property type="protein sequence ID" value="CBY18689.1"/>
    <property type="molecule type" value="Genomic_DNA"/>
</dbReference>
<protein>
    <submittedName>
        <fullName evidence="1">Uncharacterized protein</fullName>
    </submittedName>
</protein>
<organism evidence="1 2">
    <name type="scientific">Oikopleura dioica</name>
    <name type="common">Tunicate</name>
    <dbReference type="NCBI Taxonomy" id="34765"/>
    <lineage>
        <taxon>Eukaryota</taxon>
        <taxon>Metazoa</taxon>
        <taxon>Chordata</taxon>
        <taxon>Tunicata</taxon>
        <taxon>Appendicularia</taxon>
        <taxon>Copelata</taxon>
        <taxon>Oikopleuridae</taxon>
        <taxon>Oikopleura</taxon>
    </lineage>
</organism>